<organism evidence="1 2">
    <name type="scientific">Romanomermis culicivorax</name>
    <name type="common">Nematode worm</name>
    <dbReference type="NCBI Taxonomy" id="13658"/>
    <lineage>
        <taxon>Eukaryota</taxon>
        <taxon>Metazoa</taxon>
        <taxon>Ecdysozoa</taxon>
        <taxon>Nematoda</taxon>
        <taxon>Enoplea</taxon>
        <taxon>Dorylaimia</taxon>
        <taxon>Mermithida</taxon>
        <taxon>Mermithoidea</taxon>
        <taxon>Mermithidae</taxon>
        <taxon>Romanomermis</taxon>
    </lineage>
</organism>
<evidence type="ECO:0000313" key="2">
    <source>
        <dbReference type="WBParaSite" id="nRc.2.0.1.t05402-RA"/>
    </source>
</evidence>
<proteinExistence type="predicted"/>
<reference evidence="2" key="1">
    <citation type="submission" date="2022-11" db="UniProtKB">
        <authorList>
            <consortium name="WormBaseParasite"/>
        </authorList>
    </citation>
    <scope>IDENTIFICATION</scope>
</reference>
<dbReference type="AlphaFoldDB" id="A0A915HVG7"/>
<sequence length="111" mass="12681">MHHCKVTQSSTTETISGGRDRQKTALLNFYYASQQNAKLSINLTRELCAKSRFIGDQAPCWIVFFATFNQEVDIRTIDFQRTRDRRGPIYCDPIGADVDNTRLTGRGNFKS</sequence>
<dbReference type="Proteomes" id="UP000887565">
    <property type="component" value="Unplaced"/>
</dbReference>
<protein>
    <submittedName>
        <fullName evidence="2">Uncharacterized protein</fullName>
    </submittedName>
</protein>
<name>A0A915HVG7_ROMCU</name>
<dbReference type="WBParaSite" id="nRc.2.0.1.t05402-RA">
    <property type="protein sequence ID" value="nRc.2.0.1.t05402-RA"/>
    <property type="gene ID" value="nRc.2.0.1.g05402"/>
</dbReference>
<accession>A0A915HVG7</accession>
<keyword evidence="1" id="KW-1185">Reference proteome</keyword>
<evidence type="ECO:0000313" key="1">
    <source>
        <dbReference type="Proteomes" id="UP000887565"/>
    </source>
</evidence>